<feature type="non-terminal residue" evidence="1">
    <location>
        <position position="222"/>
    </location>
</feature>
<name>A0ACA9RUQ3_9GLOM</name>
<proteinExistence type="predicted"/>
<dbReference type="Proteomes" id="UP000789920">
    <property type="component" value="Unassembled WGS sequence"/>
</dbReference>
<protein>
    <submittedName>
        <fullName evidence="1">20599_t:CDS:1</fullName>
    </submittedName>
</protein>
<keyword evidence="2" id="KW-1185">Reference proteome</keyword>
<evidence type="ECO:0000313" key="2">
    <source>
        <dbReference type="Proteomes" id="UP000789920"/>
    </source>
</evidence>
<dbReference type="EMBL" id="CAJVQC010071112">
    <property type="protein sequence ID" value="CAG8810302.1"/>
    <property type="molecule type" value="Genomic_DNA"/>
</dbReference>
<accession>A0ACA9RUQ3</accession>
<gene>
    <name evidence="1" type="ORF">RPERSI_LOCUS23055</name>
</gene>
<reference evidence="1" key="1">
    <citation type="submission" date="2021-06" db="EMBL/GenBank/DDBJ databases">
        <authorList>
            <person name="Kallberg Y."/>
            <person name="Tangrot J."/>
            <person name="Rosling A."/>
        </authorList>
    </citation>
    <scope>NUCLEOTIDE SEQUENCE</scope>
    <source>
        <strain evidence="1">MA461A</strain>
    </source>
</reference>
<evidence type="ECO:0000313" key="1">
    <source>
        <dbReference type="EMBL" id="CAG8810302.1"/>
    </source>
</evidence>
<feature type="non-terminal residue" evidence="1">
    <location>
        <position position="1"/>
    </location>
</feature>
<comment type="caution">
    <text evidence="1">The sequence shown here is derived from an EMBL/GenBank/DDBJ whole genome shotgun (WGS) entry which is preliminary data.</text>
</comment>
<organism evidence="1 2">
    <name type="scientific">Racocetra persica</name>
    <dbReference type="NCBI Taxonomy" id="160502"/>
    <lineage>
        <taxon>Eukaryota</taxon>
        <taxon>Fungi</taxon>
        <taxon>Fungi incertae sedis</taxon>
        <taxon>Mucoromycota</taxon>
        <taxon>Glomeromycotina</taxon>
        <taxon>Glomeromycetes</taxon>
        <taxon>Diversisporales</taxon>
        <taxon>Gigasporaceae</taxon>
        <taxon>Racocetra</taxon>
    </lineage>
</organism>
<sequence length="222" mass="26057">ERLDSNAVVYGLYQIQKPDVNRLIPIKDDILNCVAERQKINDWKKKMRIPGKYEEIEMVVHNVYAFLRNQHFSRDRMVEYYKGDTWEAINNALQGSQAIWLMGVEDETQKISQFVLEDGCTFRTWKKHIEIIEACKQLVNDTINWQYQKNIINEEKRLILLESLKVVDLAEQVFGANHAVSFIQGGKNEEKRLTHHLVIDEGELDFLIKDCTDAGTFARRER</sequence>